<dbReference type="STRING" id="284581.AMD01_16470"/>
<accession>A0A0M0KV94</accession>
<dbReference type="OrthoDB" id="9782266at2"/>
<dbReference type="InterPro" id="IPR016181">
    <property type="entry name" value="Acyl_CoA_acyltransferase"/>
</dbReference>
<proteinExistence type="predicted"/>
<dbReference type="Pfam" id="PF00583">
    <property type="entry name" value="Acetyltransf_1"/>
    <property type="match status" value="1"/>
</dbReference>
<sequence>MISFEPITEETLYIADEIVRSNHVYNALENSRQTRTAEELKTAYLTSSTNSLFVKADDTYVGILDYMETNPNDGQFWIGALLIHEAYHGYSFGTQAYLAFEAELPDTLPAIRLGVLKSNPRAKLFWERLGFDTYAEADVNGAMVDCMEKRLKSEE</sequence>
<protein>
    <submittedName>
        <fullName evidence="2">GNAT family acetyltransferase</fullName>
    </submittedName>
</protein>
<evidence type="ECO:0000259" key="1">
    <source>
        <dbReference type="PROSITE" id="PS51186"/>
    </source>
</evidence>
<gene>
    <name evidence="2" type="ORF">AMD01_16470</name>
</gene>
<dbReference type="SUPFAM" id="SSF55729">
    <property type="entry name" value="Acyl-CoA N-acyltransferases (Nat)"/>
    <property type="match status" value="1"/>
</dbReference>
<dbReference type="GO" id="GO:0016747">
    <property type="term" value="F:acyltransferase activity, transferring groups other than amino-acyl groups"/>
    <property type="evidence" value="ECO:0007669"/>
    <property type="project" value="InterPro"/>
</dbReference>
<keyword evidence="3" id="KW-1185">Reference proteome</keyword>
<dbReference type="PROSITE" id="PS51186">
    <property type="entry name" value="GNAT"/>
    <property type="match status" value="1"/>
</dbReference>
<dbReference type="EMBL" id="LILC01000023">
    <property type="protein sequence ID" value="KOO42741.1"/>
    <property type="molecule type" value="Genomic_DNA"/>
</dbReference>
<organism evidence="2 3">
    <name type="scientific">Priestia koreensis</name>
    <dbReference type="NCBI Taxonomy" id="284581"/>
    <lineage>
        <taxon>Bacteria</taxon>
        <taxon>Bacillati</taxon>
        <taxon>Bacillota</taxon>
        <taxon>Bacilli</taxon>
        <taxon>Bacillales</taxon>
        <taxon>Bacillaceae</taxon>
        <taxon>Priestia</taxon>
    </lineage>
</organism>
<name>A0A0M0KV94_9BACI</name>
<feature type="domain" description="N-acetyltransferase" evidence="1">
    <location>
        <begin position="2"/>
        <end position="152"/>
    </location>
</feature>
<comment type="caution">
    <text evidence="2">The sequence shown here is derived from an EMBL/GenBank/DDBJ whole genome shotgun (WGS) entry which is preliminary data.</text>
</comment>
<evidence type="ECO:0000313" key="3">
    <source>
        <dbReference type="Proteomes" id="UP000037558"/>
    </source>
</evidence>
<reference evidence="3" key="1">
    <citation type="submission" date="2015-08" db="EMBL/GenBank/DDBJ databases">
        <title>Fjat-14210 dsm16467.</title>
        <authorList>
            <person name="Liu B."/>
            <person name="Wang J."/>
            <person name="Zhu Y."/>
            <person name="Liu G."/>
            <person name="Chen Q."/>
            <person name="Chen Z."/>
            <person name="Lan J."/>
            <person name="Che J."/>
            <person name="Ge C."/>
            <person name="Shi H."/>
            <person name="Pan Z."/>
            <person name="Liu X."/>
        </authorList>
    </citation>
    <scope>NUCLEOTIDE SEQUENCE [LARGE SCALE GENOMIC DNA]</scope>
    <source>
        <strain evidence="3">DSM 16467</strain>
    </source>
</reference>
<dbReference type="AlphaFoldDB" id="A0A0M0KV94"/>
<dbReference type="Gene3D" id="3.40.630.30">
    <property type="match status" value="1"/>
</dbReference>
<keyword evidence="2" id="KW-0808">Transferase</keyword>
<dbReference type="PATRIC" id="fig|284581.3.peg.2796"/>
<evidence type="ECO:0000313" key="2">
    <source>
        <dbReference type="EMBL" id="KOO42741.1"/>
    </source>
</evidence>
<dbReference type="Proteomes" id="UP000037558">
    <property type="component" value="Unassembled WGS sequence"/>
</dbReference>
<dbReference type="RefSeq" id="WP_053402537.1">
    <property type="nucleotide sequence ID" value="NZ_JAUKEN010000001.1"/>
</dbReference>
<dbReference type="InterPro" id="IPR000182">
    <property type="entry name" value="GNAT_dom"/>
</dbReference>